<evidence type="ECO:0000256" key="5">
    <source>
        <dbReference type="ARBA" id="ARBA00023136"/>
    </source>
</evidence>
<keyword evidence="3 6" id="KW-0812">Transmembrane</keyword>
<evidence type="ECO:0000313" key="7">
    <source>
        <dbReference type="EMBL" id="APG09736.1"/>
    </source>
</evidence>
<evidence type="ECO:0000313" key="8">
    <source>
        <dbReference type="Proteomes" id="UP000181962"/>
    </source>
</evidence>
<evidence type="ECO:0000256" key="1">
    <source>
        <dbReference type="ARBA" id="ARBA00004141"/>
    </source>
</evidence>
<feature type="transmembrane region" description="Helical" evidence="6">
    <location>
        <begin position="77"/>
        <end position="99"/>
    </location>
</feature>
<feature type="transmembrane region" description="Helical" evidence="6">
    <location>
        <begin position="227"/>
        <end position="249"/>
    </location>
</feature>
<evidence type="ECO:0008006" key="9">
    <source>
        <dbReference type="Google" id="ProtNLM"/>
    </source>
</evidence>
<name>A0A1L3F8T5_BRAJP</name>
<dbReference type="AlphaFoldDB" id="A0A1L3F8T5"/>
<keyword evidence="4 6" id="KW-1133">Transmembrane helix</keyword>
<dbReference type="GO" id="GO:0016020">
    <property type="term" value="C:membrane"/>
    <property type="evidence" value="ECO:0007669"/>
    <property type="project" value="UniProtKB-SubCell"/>
</dbReference>
<dbReference type="OrthoDB" id="106838at2"/>
<evidence type="ECO:0000256" key="3">
    <source>
        <dbReference type="ARBA" id="ARBA00022692"/>
    </source>
</evidence>
<comment type="similarity">
    <text evidence="2">Belongs to the autoinducer-2 exporter (AI-2E) (TC 2.A.86) family.</text>
</comment>
<feature type="transmembrane region" description="Helical" evidence="6">
    <location>
        <begin position="256"/>
        <end position="276"/>
    </location>
</feature>
<evidence type="ECO:0000256" key="6">
    <source>
        <dbReference type="SAM" id="Phobius"/>
    </source>
</evidence>
<dbReference type="RefSeq" id="WP_071910880.1">
    <property type="nucleotide sequence ID" value="NZ_CP017637.1"/>
</dbReference>
<sequence>MLVGEGNVFRHADPGTPSVDAGVRAAARIAVGTVVVAAAAWVAWEFMAALVWAAIIAIATWPLYNRLAAIGGKRSQILAPLCFTFVLACFVIVPTMLLARQIAEGSGALLASLNALGLNGIAAPPWLSRLPHAGQLLDQWWRENLSDPNALVVWLRRVNLESLATWAGSLGGAMLRRVLELLTMLLALFIALRDGAWLAVRCRVLVRNLLGMQGENLLIAFMDAIRATANGTVAASLVKGGVFWLAFVITGVPHPLLFGATMALFSIVPFGAWIILIASAACLLVVNAAPWASAGLGVFGSAVLLIIDHLIQPVLIGGAARLPFLLVLIGMIGGMRSLGLLGLFIGPAIMAALLTIGHEWIRAGDS</sequence>
<feature type="transmembrane region" description="Helical" evidence="6">
    <location>
        <begin position="178"/>
        <end position="200"/>
    </location>
</feature>
<reference evidence="7 8" key="1">
    <citation type="submission" date="2016-11" db="EMBL/GenBank/DDBJ databases">
        <title>Complete Genome Sequence of Bradyrhizobium sp. strain J5, an isolated from soybean nodule in Hokkaido.</title>
        <authorList>
            <person name="Kanehara K."/>
        </authorList>
    </citation>
    <scope>NUCLEOTIDE SEQUENCE [LARGE SCALE GENOMIC DNA]</scope>
    <source>
        <strain evidence="7 8">J5</strain>
    </source>
</reference>
<feature type="transmembrane region" description="Helical" evidence="6">
    <location>
        <begin position="288"/>
        <end position="307"/>
    </location>
</feature>
<dbReference type="Pfam" id="PF01594">
    <property type="entry name" value="AI-2E_transport"/>
    <property type="match status" value="1"/>
</dbReference>
<dbReference type="PANTHER" id="PTHR21716:SF61">
    <property type="entry name" value="BLR8064 PROTEIN"/>
    <property type="match status" value="1"/>
</dbReference>
<feature type="transmembrane region" description="Helical" evidence="6">
    <location>
        <begin position="105"/>
        <end position="127"/>
    </location>
</feature>
<evidence type="ECO:0000256" key="4">
    <source>
        <dbReference type="ARBA" id="ARBA00022989"/>
    </source>
</evidence>
<protein>
    <recommendedName>
        <fullName evidence="9">AI-2E family transporter</fullName>
    </recommendedName>
</protein>
<dbReference type="EMBL" id="CP017637">
    <property type="protein sequence ID" value="APG09736.1"/>
    <property type="molecule type" value="Genomic_DNA"/>
</dbReference>
<dbReference type="InterPro" id="IPR002549">
    <property type="entry name" value="AI-2E-like"/>
</dbReference>
<gene>
    <name evidence="7" type="ORF">BKD09_15460</name>
</gene>
<accession>A0A1L3F8T5</accession>
<feature type="transmembrane region" description="Helical" evidence="6">
    <location>
        <begin position="314"/>
        <end position="332"/>
    </location>
</feature>
<proteinExistence type="inferred from homology"/>
<keyword evidence="5 6" id="KW-0472">Membrane</keyword>
<organism evidence="7 8">
    <name type="scientific">Bradyrhizobium japonicum</name>
    <dbReference type="NCBI Taxonomy" id="375"/>
    <lineage>
        <taxon>Bacteria</taxon>
        <taxon>Pseudomonadati</taxon>
        <taxon>Pseudomonadota</taxon>
        <taxon>Alphaproteobacteria</taxon>
        <taxon>Hyphomicrobiales</taxon>
        <taxon>Nitrobacteraceae</taxon>
        <taxon>Bradyrhizobium</taxon>
    </lineage>
</organism>
<feature type="transmembrane region" description="Helical" evidence="6">
    <location>
        <begin position="338"/>
        <end position="356"/>
    </location>
</feature>
<evidence type="ECO:0000256" key="2">
    <source>
        <dbReference type="ARBA" id="ARBA00009773"/>
    </source>
</evidence>
<dbReference type="Proteomes" id="UP000181962">
    <property type="component" value="Chromosome"/>
</dbReference>
<dbReference type="PANTHER" id="PTHR21716">
    <property type="entry name" value="TRANSMEMBRANE PROTEIN"/>
    <property type="match status" value="1"/>
</dbReference>
<comment type="subcellular location">
    <subcellularLocation>
        <location evidence="1">Membrane</location>
        <topology evidence="1">Multi-pass membrane protein</topology>
    </subcellularLocation>
</comment>